<dbReference type="EMBL" id="VFWZ01000001">
    <property type="protein sequence ID" value="TPN89294.1"/>
    <property type="molecule type" value="Genomic_DNA"/>
</dbReference>
<dbReference type="InterPro" id="IPR026444">
    <property type="entry name" value="Secre_tail"/>
</dbReference>
<keyword evidence="1" id="KW-0732">Signal</keyword>
<dbReference type="InterPro" id="IPR052900">
    <property type="entry name" value="Phospholipid_Metab_Enz"/>
</dbReference>
<evidence type="ECO:0000256" key="1">
    <source>
        <dbReference type="ARBA" id="ARBA00022729"/>
    </source>
</evidence>
<evidence type="ECO:0000259" key="2">
    <source>
        <dbReference type="Pfam" id="PF09423"/>
    </source>
</evidence>
<dbReference type="CDD" id="cd07389">
    <property type="entry name" value="MPP_PhoD"/>
    <property type="match status" value="1"/>
</dbReference>
<reference evidence="5 6" key="1">
    <citation type="submission" date="2019-06" db="EMBL/GenBank/DDBJ databases">
        <authorList>
            <person name="Meng X."/>
        </authorList>
    </citation>
    <scope>NUCLEOTIDE SEQUENCE [LARGE SCALE GENOMIC DNA]</scope>
    <source>
        <strain evidence="5 6">M625</strain>
    </source>
</reference>
<gene>
    <name evidence="5" type="ORF">FHK87_03445</name>
</gene>
<dbReference type="PANTHER" id="PTHR43606">
    <property type="entry name" value="PHOSPHATASE, PUTATIVE (AFU_ORTHOLOGUE AFUA_6G08710)-RELATED"/>
    <property type="match status" value="1"/>
</dbReference>
<feature type="domain" description="PhoD-like phosphatase metallophosphatase" evidence="2">
    <location>
        <begin position="450"/>
        <end position="610"/>
    </location>
</feature>
<dbReference type="AlphaFoldDB" id="A0A504JF34"/>
<dbReference type="PANTHER" id="PTHR43606:SF2">
    <property type="entry name" value="ALKALINE PHOSPHATASE FAMILY PROTEIN (AFU_ORTHOLOGUE AFUA_5G03860)"/>
    <property type="match status" value="1"/>
</dbReference>
<dbReference type="NCBIfam" id="TIGR04183">
    <property type="entry name" value="Por_Secre_tail"/>
    <property type="match status" value="1"/>
</dbReference>
<dbReference type="InterPro" id="IPR018946">
    <property type="entry name" value="PhoD-like_MPP"/>
</dbReference>
<dbReference type="Gene3D" id="3.60.21.70">
    <property type="entry name" value="PhoD-like phosphatase"/>
    <property type="match status" value="1"/>
</dbReference>
<dbReference type="SUPFAM" id="SSF56300">
    <property type="entry name" value="Metallo-dependent phosphatases"/>
    <property type="match status" value="1"/>
</dbReference>
<organism evidence="5 6">
    <name type="scientific">Aquimarina algicola</name>
    <dbReference type="NCBI Taxonomy" id="2589995"/>
    <lineage>
        <taxon>Bacteria</taxon>
        <taxon>Pseudomonadati</taxon>
        <taxon>Bacteroidota</taxon>
        <taxon>Flavobacteriia</taxon>
        <taxon>Flavobacteriales</taxon>
        <taxon>Flavobacteriaceae</taxon>
        <taxon>Aquimarina</taxon>
    </lineage>
</organism>
<dbReference type="InterPro" id="IPR029052">
    <property type="entry name" value="Metallo-depent_PP-like"/>
</dbReference>
<evidence type="ECO:0000259" key="3">
    <source>
        <dbReference type="Pfam" id="PF16655"/>
    </source>
</evidence>
<dbReference type="OrthoDB" id="9763616at2"/>
<evidence type="ECO:0000313" key="6">
    <source>
        <dbReference type="Proteomes" id="UP000315540"/>
    </source>
</evidence>
<sequence>MKSESCFCISINIILILLTNLNTIRMKFHLRSIAMMLLVTSFTFAQHIQTHLTKVERTNNKSQIDNYFDRNLAPFYHGVASGDPLENAVIIWTRVTVNQPTIKVSWKIATDANMSQIANQGEVITNQSKDYTVKIDATGLNPFTTYYYQFEAEGKKSIIGKTRTTPAVDDMVDNVRLAVVSCSNYQNGYFNAYNQIANRDDIDAVVHLGDYIYEYESGGYGYSDDIGRGHLPENEIITLDDYRVRYSFYRLDPMLRNIHQKHPFIAIWDDHEFANDANKFGAENHTTATEGNWEVRKNNAYKAYFEWMPVRANTIEQYRLYRTISYGKLMDLIMLDTRIEGRDTQINSSKNLISAAASNEKFKNYVQDVIAKKDLSKRENIEQILETILPMVLTVSNTTKTKAQGLSQEEFTEVIKSFTDLVMNKESLKSKNNLQQSKLETLLQKGLVYNDMYNSKENKATYNSILGLEQFDWLTNQLSSSTAKWIVIGNQVMLMPWNGVPSNDAWDGYKTERDKLLNYIRVNSIDNVVVLTGDIHSTFAGEVRYNGDCEMCEFVVPSVTSQNLDVAGGIASGIGEFYIKLLNRHIKDVDLDNHGYFVLDVKEDRVQADWYDIEELSKPQVGETRSRGWYVNANNCRMIKARSEAKGINRSSGILSADTKEINNTSSKEDIIVIGVYPNPMQDEGNIHYLINNATKVMIRLYDMTGKMITTLQNKKVEKGVYNLSFKGDSIPKGNYIITIETNTTKISRKIIIQ</sequence>
<accession>A0A504JF34</accession>
<dbReference type="InterPro" id="IPR032093">
    <property type="entry name" value="PhoD_N"/>
</dbReference>
<dbReference type="InterPro" id="IPR038607">
    <property type="entry name" value="PhoD-like_sf"/>
</dbReference>
<dbReference type="Pfam" id="PF09423">
    <property type="entry name" value="PhoD"/>
    <property type="match status" value="2"/>
</dbReference>
<evidence type="ECO:0000259" key="4">
    <source>
        <dbReference type="Pfam" id="PF18962"/>
    </source>
</evidence>
<dbReference type="Proteomes" id="UP000315540">
    <property type="component" value="Unassembled WGS sequence"/>
</dbReference>
<keyword evidence="6" id="KW-1185">Reference proteome</keyword>
<feature type="domain" description="Phospholipase D N-terminal" evidence="3">
    <location>
        <begin position="77"/>
        <end position="164"/>
    </location>
</feature>
<dbReference type="Gene3D" id="2.60.40.380">
    <property type="entry name" value="Purple acid phosphatase-like, N-terminal"/>
    <property type="match status" value="1"/>
</dbReference>
<name>A0A504JF34_9FLAO</name>
<comment type="caution">
    <text evidence="5">The sequence shown here is derived from an EMBL/GenBank/DDBJ whole genome shotgun (WGS) entry which is preliminary data.</text>
</comment>
<feature type="domain" description="PhoD-like phosphatase metallophosphatase" evidence="2">
    <location>
        <begin position="177"/>
        <end position="355"/>
    </location>
</feature>
<protein>
    <submittedName>
        <fullName evidence="5">T9SS type A sorting domain-containing protein</fullName>
    </submittedName>
</protein>
<proteinExistence type="predicted"/>
<feature type="domain" description="Secretion system C-terminal sorting" evidence="4">
    <location>
        <begin position="676"/>
        <end position="753"/>
    </location>
</feature>
<dbReference type="Pfam" id="PF18962">
    <property type="entry name" value="Por_Secre_tail"/>
    <property type="match status" value="1"/>
</dbReference>
<evidence type="ECO:0000313" key="5">
    <source>
        <dbReference type="EMBL" id="TPN89294.1"/>
    </source>
</evidence>
<dbReference type="Pfam" id="PF16655">
    <property type="entry name" value="PhoD_N"/>
    <property type="match status" value="1"/>
</dbReference>